<keyword evidence="11" id="KW-0520">NAD</keyword>
<dbReference type="InterPro" id="IPR009050">
    <property type="entry name" value="Globin-like_sf"/>
</dbReference>
<dbReference type="CDD" id="cd06184">
    <property type="entry name" value="flavohem_like_fad_nad_binding"/>
    <property type="match status" value="1"/>
</dbReference>
<comment type="catalytic activity">
    <reaction evidence="13">
        <text>2 nitric oxide + NADPH + 2 O2 = 2 nitrate + NADP(+) + H(+)</text>
        <dbReference type="Rhea" id="RHEA:19465"/>
        <dbReference type="ChEBI" id="CHEBI:15378"/>
        <dbReference type="ChEBI" id="CHEBI:15379"/>
        <dbReference type="ChEBI" id="CHEBI:16480"/>
        <dbReference type="ChEBI" id="CHEBI:17632"/>
        <dbReference type="ChEBI" id="CHEBI:57783"/>
        <dbReference type="ChEBI" id="CHEBI:58349"/>
        <dbReference type="EC" id="1.14.12.17"/>
    </reaction>
</comment>
<protein>
    <recommendedName>
        <fullName evidence="3">nitric oxide dioxygenase</fullName>
        <ecNumber evidence="3">1.14.12.17</ecNumber>
    </recommendedName>
</protein>
<dbReference type="Pfam" id="PF00042">
    <property type="entry name" value="Globin"/>
    <property type="match status" value="1"/>
</dbReference>
<dbReference type="InterPro" id="IPR008333">
    <property type="entry name" value="Cbr1-like_FAD-bd_dom"/>
</dbReference>
<dbReference type="Proteomes" id="UP000182725">
    <property type="component" value="Unassembled WGS sequence"/>
</dbReference>
<dbReference type="InterPro" id="IPR039261">
    <property type="entry name" value="FNR_nucleotide-bd"/>
</dbReference>
<evidence type="ECO:0000256" key="8">
    <source>
        <dbReference type="ARBA" id="ARBA00022857"/>
    </source>
</evidence>
<dbReference type="GO" id="GO:0051537">
    <property type="term" value="F:2 iron, 2 sulfur cluster binding"/>
    <property type="evidence" value="ECO:0007669"/>
    <property type="project" value="UniProtKB-KW"/>
</dbReference>
<gene>
    <name evidence="17" type="ORF">SAMN04489740_2645</name>
</gene>
<evidence type="ECO:0000256" key="13">
    <source>
        <dbReference type="ARBA" id="ARBA00049433"/>
    </source>
</evidence>
<dbReference type="GO" id="GO:0046872">
    <property type="term" value="F:metal ion binding"/>
    <property type="evidence" value="ECO:0007669"/>
    <property type="project" value="UniProtKB-KW"/>
</dbReference>
<evidence type="ECO:0000256" key="14">
    <source>
        <dbReference type="RuleBase" id="RU000356"/>
    </source>
</evidence>
<evidence type="ECO:0000256" key="6">
    <source>
        <dbReference type="ARBA" id="ARBA00022714"/>
    </source>
</evidence>
<evidence type="ECO:0000256" key="1">
    <source>
        <dbReference type="ARBA" id="ARBA00001970"/>
    </source>
</evidence>
<dbReference type="SUPFAM" id="SSF52343">
    <property type="entry name" value="Ferredoxin reductase-like, C-terminal NADP-linked domain"/>
    <property type="match status" value="1"/>
</dbReference>
<dbReference type="InterPro" id="IPR017938">
    <property type="entry name" value="Riboflavin_synthase-like_b-brl"/>
</dbReference>
<dbReference type="GO" id="GO:0019825">
    <property type="term" value="F:oxygen binding"/>
    <property type="evidence" value="ECO:0007669"/>
    <property type="project" value="InterPro"/>
</dbReference>
<dbReference type="GO" id="GO:0020037">
    <property type="term" value="F:heme binding"/>
    <property type="evidence" value="ECO:0007669"/>
    <property type="project" value="InterPro"/>
</dbReference>
<evidence type="ECO:0000313" key="17">
    <source>
        <dbReference type="EMBL" id="SEE81426.1"/>
    </source>
</evidence>
<dbReference type="Gene3D" id="2.40.30.10">
    <property type="entry name" value="Translation factors"/>
    <property type="match status" value="1"/>
</dbReference>
<evidence type="ECO:0000256" key="2">
    <source>
        <dbReference type="ARBA" id="ARBA00006401"/>
    </source>
</evidence>
<dbReference type="Gene3D" id="1.10.490.10">
    <property type="entry name" value="Globins"/>
    <property type="match status" value="1"/>
</dbReference>
<keyword evidence="5 14" id="KW-0561">Oxygen transport</keyword>
<keyword evidence="7" id="KW-0479">Metal-binding</keyword>
<dbReference type="Gene3D" id="3.40.50.80">
    <property type="entry name" value="Nucleotide-binding domain of ferredoxin-NADP reductase (FNR) module"/>
    <property type="match status" value="1"/>
</dbReference>
<dbReference type="EC" id="1.14.12.17" evidence="3"/>
<evidence type="ECO:0000259" key="16">
    <source>
        <dbReference type="PROSITE" id="PS51384"/>
    </source>
</evidence>
<dbReference type="Pfam" id="PF00175">
    <property type="entry name" value="NAD_binding_1"/>
    <property type="match status" value="1"/>
</dbReference>
<keyword evidence="8" id="KW-0521">NADP</keyword>
<evidence type="ECO:0000256" key="4">
    <source>
        <dbReference type="ARBA" id="ARBA00022617"/>
    </source>
</evidence>
<keyword evidence="9" id="KW-0408">Iron</keyword>
<dbReference type="PROSITE" id="PS51384">
    <property type="entry name" value="FAD_FR"/>
    <property type="match status" value="1"/>
</dbReference>
<dbReference type="PRINTS" id="PR00409">
    <property type="entry name" value="PHDIOXRDTASE"/>
</dbReference>
<comment type="cofactor">
    <cofactor evidence="1">
        <name>heme b</name>
        <dbReference type="ChEBI" id="CHEBI:60344"/>
    </cofactor>
</comment>
<dbReference type="SUPFAM" id="SSF46458">
    <property type="entry name" value="Globin-like"/>
    <property type="match status" value="1"/>
</dbReference>
<keyword evidence="14" id="KW-0813">Transport</keyword>
<proteinExistence type="inferred from homology"/>
<evidence type="ECO:0000256" key="10">
    <source>
        <dbReference type="ARBA" id="ARBA00023014"/>
    </source>
</evidence>
<keyword evidence="17" id="KW-0560">Oxidoreductase</keyword>
<evidence type="ECO:0000256" key="11">
    <source>
        <dbReference type="ARBA" id="ARBA00023027"/>
    </source>
</evidence>
<dbReference type="PANTHER" id="PTHR43396">
    <property type="entry name" value="FLAVOHEMOPROTEIN"/>
    <property type="match status" value="1"/>
</dbReference>
<evidence type="ECO:0000256" key="3">
    <source>
        <dbReference type="ARBA" id="ARBA00012229"/>
    </source>
</evidence>
<dbReference type="GO" id="GO:0008941">
    <property type="term" value="F:nitric oxide dioxygenase NAD(P)H activity"/>
    <property type="evidence" value="ECO:0007669"/>
    <property type="project" value="UniProtKB-EC"/>
</dbReference>
<feature type="domain" description="FAD-binding FR-type" evidence="16">
    <location>
        <begin position="151"/>
        <end position="256"/>
    </location>
</feature>
<name>A0A1H5LWL9_9MICC</name>
<evidence type="ECO:0000256" key="7">
    <source>
        <dbReference type="ARBA" id="ARBA00022723"/>
    </source>
</evidence>
<evidence type="ECO:0000313" key="18">
    <source>
        <dbReference type="Proteomes" id="UP000182725"/>
    </source>
</evidence>
<evidence type="ECO:0000256" key="5">
    <source>
        <dbReference type="ARBA" id="ARBA00022621"/>
    </source>
</evidence>
<dbReference type="InterPro" id="IPR012292">
    <property type="entry name" value="Globin/Proto"/>
</dbReference>
<dbReference type="InterPro" id="IPR017927">
    <property type="entry name" value="FAD-bd_FR_type"/>
</dbReference>
<keyword evidence="6" id="KW-0001">2Fe-2S</keyword>
<accession>A0A1H5LWL9</accession>
<keyword evidence="10" id="KW-0411">Iron-sulfur</keyword>
<evidence type="ECO:0000256" key="9">
    <source>
        <dbReference type="ARBA" id="ARBA00023004"/>
    </source>
</evidence>
<dbReference type="EMBL" id="FNTV01000001">
    <property type="protein sequence ID" value="SEE81426.1"/>
    <property type="molecule type" value="Genomic_DNA"/>
</dbReference>
<keyword evidence="17" id="KW-0223">Dioxygenase</keyword>
<comment type="similarity">
    <text evidence="14">Belongs to the globin family.</text>
</comment>
<dbReference type="GO" id="GO:0071500">
    <property type="term" value="P:cellular response to nitrosative stress"/>
    <property type="evidence" value="ECO:0007669"/>
    <property type="project" value="TreeGrafter"/>
</dbReference>
<sequence>MLSEKSRPLIAATLPLVGSRLGAITPNFYNRMFAAHPELLNGLFSRANQNNGEQQKALAGSIAGFATALVANPDMIPEQLLSRIAHKHTSLGITEDQYQIVYKYLFEAIAEELADVITAEIAEAWTEVYWLMANALIKLEKGLYAIQANNKMWMPWTVIEKTPAGTDAMTFVLEPSDDTAVTIARPGQFVSVKVALPDGLLQCRQYSLSADVDSTTRRVFTTKRDDGGEVSPVLHRDIKVGDVVELSNPYGDVTLDGDGPVVFATAGIGCTPSASALRSLAANGANREVMVLHAERNLAAWALRDQMTTDVASIDGAQLQLWLEEPAEGFHKGFMSLEGLDLPANASMYVCGPLPFMKAIRNQAIEAGIPSAKIHYEVFGPDLWLAGTDA</sequence>
<dbReference type="InterPro" id="IPR000971">
    <property type="entry name" value="Globin"/>
</dbReference>
<keyword evidence="4 14" id="KW-0349">Heme</keyword>
<evidence type="ECO:0000259" key="15">
    <source>
        <dbReference type="PROSITE" id="PS01033"/>
    </source>
</evidence>
<dbReference type="GO" id="GO:0005344">
    <property type="term" value="F:oxygen carrier activity"/>
    <property type="evidence" value="ECO:0007669"/>
    <property type="project" value="UniProtKB-KW"/>
</dbReference>
<dbReference type="Pfam" id="PF00970">
    <property type="entry name" value="FAD_binding_6"/>
    <property type="match status" value="1"/>
</dbReference>
<comment type="similarity">
    <text evidence="2">In the C-terminal section; belongs to the flavoprotein pyridine nucleotide cytochrome reductase family.</text>
</comment>
<evidence type="ECO:0000256" key="12">
    <source>
        <dbReference type="ARBA" id="ARBA00048649"/>
    </source>
</evidence>
<dbReference type="CDD" id="cd14782">
    <property type="entry name" value="FHb-globin_2"/>
    <property type="match status" value="1"/>
</dbReference>
<comment type="catalytic activity">
    <reaction evidence="12">
        <text>2 nitric oxide + NADH + 2 O2 = 2 nitrate + NAD(+) + H(+)</text>
        <dbReference type="Rhea" id="RHEA:19469"/>
        <dbReference type="ChEBI" id="CHEBI:15378"/>
        <dbReference type="ChEBI" id="CHEBI:15379"/>
        <dbReference type="ChEBI" id="CHEBI:16480"/>
        <dbReference type="ChEBI" id="CHEBI:17632"/>
        <dbReference type="ChEBI" id="CHEBI:57540"/>
        <dbReference type="ChEBI" id="CHEBI:57945"/>
        <dbReference type="EC" id="1.14.12.17"/>
    </reaction>
</comment>
<dbReference type="GO" id="GO:0071949">
    <property type="term" value="F:FAD binding"/>
    <property type="evidence" value="ECO:0007669"/>
    <property type="project" value="TreeGrafter"/>
</dbReference>
<feature type="domain" description="Globin" evidence="15">
    <location>
        <begin position="1"/>
        <end position="141"/>
    </location>
</feature>
<organism evidence="17 18">
    <name type="scientific">Arthrobacter alpinus</name>
    <dbReference type="NCBI Taxonomy" id="656366"/>
    <lineage>
        <taxon>Bacteria</taxon>
        <taxon>Bacillati</taxon>
        <taxon>Actinomycetota</taxon>
        <taxon>Actinomycetes</taxon>
        <taxon>Micrococcales</taxon>
        <taxon>Micrococcaceae</taxon>
        <taxon>Arthrobacter</taxon>
    </lineage>
</organism>
<dbReference type="RefSeq" id="WP_074711934.1">
    <property type="nucleotide sequence ID" value="NZ_FNTV01000001.1"/>
</dbReference>
<dbReference type="GO" id="GO:0046210">
    <property type="term" value="P:nitric oxide catabolic process"/>
    <property type="evidence" value="ECO:0007669"/>
    <property type="project" value="TreeGrafter"/>
</dbReference>
<dbReference type="PANTHER" id="PTHR43396:SF3">
    <property type="entry name" value="FLAVOHEMOPROTEIN"/>
    <property type="match status" value="1"/>
</dbReference>
<dbReference type="InterPro" id="IPR001433">
    <property type="entry name" value="OxRdtase_FAD/NAD-bd"/>
</dbReference>
<reference evidence="17 18" key="1">
    <citation type="submission" date="2016-10" db="EMBL/GenBank/DDBJ databases">
        <authorList>
            <person name="de Groot N.N."/>
        </authorList>
    </citation>
    <scope>NUCLEOTIDE SEQUENCE [LARGE SCALE GENOMIC DNA]</scope>
    <source>
        <strain evidence="17 18">DSM 22274</strain>
    </source>
</reference>
<dbReference type="AlphaFoldDB" id="A0A1H5LWL9"/>
<dbReference type="PROSITE" id="PS01033">
    <property type="entry name" value="GLOBIN"/>
    <property type="match status" value="1"/>
</dbReference>
<dbReference type="SUPFAM" id="SSF63380">
    <property type="entry name" value="Riboflavin synthase domain-like"/>
    <property type="match status" value="1"/>
</dbReference>